<organism evidence="1 2">
    <name type="scientific">phage Lak_Megaphage_RVC_AP3_GC26</name>
    <dbReference type="NCBI Taxonomy" id="3109225"/>
    <lineage>
        <taxon>Viruses</taxon>
        <taxon>Duplodnaviria</taxon>
        <taxon>Heunggongvirae</taxon>
        <taxon>Uroviricota</taxon>
        <taxon>Caudoviricetes</taxon>
        <taxon>Caudoviricetes code 15 clade</taxon>
    </lineage>
</organism>
<dbReference type="EMBL" id="OR769219">
    <property type="protein sequence ID" value="WQJ51556.1"/>
    <property type="molecule type" value="Genomic_DNA"/>
</dbReference>
<name>A0ABZ0Z0B6_9CAUD</name>
<reference evidence="1 2" key="1">
    <citation type="submission" date="2023-11" db="EMBL/GenBank/DDBJ databases">
        <authorList>
            <person name="Cook R."/>
            <person name="Crisci M."/>
            <person name="Pye H."/>
            <person name="Adriaenssens E."/>
            <person name="Santini J."/>
        </authorList>
    </citation>
    <scope>NUCLEOTIDE SEQUENCE [LARGE SCALE GENOMIC DNA]</scope>
    <source>
        <strain evidence="1">Lak_Megaphage_RVC_AP3_GC26</strain>
    </source>
</reference>
<proteinExistence type="predicted"/>
<keyword evidence="2" id="KW-1185">Reference proteome</keyword>
<dbReference type="Proteomes" id="UP001348805">
    <property type="component" value="Segment"/>
</dbReference>
<sequence>MIKFKQKKCDIIIQKATELRDSLTYETNQEFLKRGDVVVDYLNAKLKDAVAKGNTHCVISELTMVAMLTKKYSIPAEDGYKQWIQHFISLLIYTYGYRCEYQQESTDNKIILFF</sequence>
<evidence type="ECO:0000313" key="1">
    <source>
        <dbReference type="EMBL" id="WQJ51556.1"/>
    </source>
</evidence>
<evidence type="ECO:0000313" key="2">
    <source>
        <dbReference type="Proteomes" id="UP001348805"/>
    </source>
</evidence>
<protein>
    <submittedName>
        <fullName evidence="1">Uncharacterized protein</fullName>
    </submittedName>
</protein>
<accession>A0ABZ0Z0B6</accession>